<dbReference type="GO" id="GO:0004553">
    <property type="term" value="F:hydrolase activity, hydrolyzing O-glycosyl compounds"/>
    <property type="evidence" value="ECO:0007669"/>
    <property type="project" value="InterPro"/>
</dbReference>
<organism evidence="3 4">
    <name type="scientific">Salinibacter ruber</name>
    <dbReference type="NCBI Taxonomy" id="146919"/>
    <lineage>
        <taxon>Bacteria</taxon>
        <taxon>Pseudomonadati</taxon>
        <taxon>Rhodothermota</taxon>
        <taxon>Rhodothermia</taxon>
        <taxon>Rhodothermales</taxon>
        <taxon>Salinibacteraceae</taxon>
        <taxon>Salinibacter</taxon>
    </lineage>
</organism>
<dbReference type="SMART" id="SM00495">
    <property type="entry name" value="ChtBD3"/>
    <property type="match status" value="1"/>
</dbReference>
<dbReference type="Proteomes" id="UP001155057">
    <property type="component" value="Unassembled WGS sequence"/>
</dbReference>
<feature type="region of interest" description="Disordered" evidence="1">
    <location>
        <begin position="1"/>
        <end position="41"/>
    </location>
</feature>
<gene>
    <name evidence="3" type="ORF">GGP61_003166</name>
</gene>
<feature type="region of interest" description="Disordered" evidence="1">
    <location>
        <begin position="256"/>
        <end position="277"/>
    </location>
</feature>
<dbReference type="EMBL" id="JANUAE010000015">
    <property type="protein sequence ID" value="MCS3711533.1"/>
    <property type="molecule type" value="Genomic_DNA"/>
</dbReference>
<dbReference type="GO" id="GO:0030246">
    <property type="term" value="F:carbohydrate binding"/>
    <property type="evidence" value="ECO:0007669"/>
    <property type="project" value="InterPro"/>
</dbReference>
<feature type="region of interest" description="Disordered" evidence="1">
    <location>
        <begin position="786"/>
        <end position="814"/>
    </location>
</feature>
<accession>A0A9X2QA65</accession>
<dbReference type="RefSeq" id="WP_259124349.1">
    <property type="nucleotide sequence ID" value="NZ_JANUAE010000015.1"/>
</dbReference>
<evidence type="ECO:0000256" key="1">
    <source>
        <dbReference type="SAM" id="MobiDB-lite"/>
    </source>
</evidence>
<feature type="compositionally biased region" description="Polar residues" evidence="1">
    <location>
        <begin position="1785"/>
        <end position="1812"/>
    </location>
</feature>
<dbReference type="GO" id="GO:0005576">
    <property type="term" value="C:extracellular region"/>
    <property type="evidence" value="ECO:0007669"/>
    <property type="project" value="InterPro"/>
</dbReference>
<evidence type="ECO:0000313" key="4">
    <source>
        <dbReference type="Proteomes" id="UP001155057"/>
    </source>
</evidence>
<name>A0A9X2QA65_9BACT</name>
<feature type="compositionally biased region" description="Gly residues" evidence="1">
    <location>
        <begin position="3193"/>
        <end position="3203"/>
    </location>
</feature>
<evidence type="ECO:0000313" key="3">
    <source>
        <dbReference type="EMBL" id="MCS3711533.1"/>
    </source>
</evidence>
<feature type="compositionally biased region" description="Polar residues" evidence="1">
    <location>
        <begin position="147"/>
        <end position="165"/>
    </location>
</feature>
<feature type="region of interest" description="Disordered" evidence="1">
    <location>
        <begin position="3173"/>
        <end position="3210"/>
    </location>
</feature>
<feature type="compositionally biased region" description="Low complexity" evidence="1">
    <location>
        <begin position="1774"/>
        <end position="1784"/>
    </location>
</feature>
<feature type="region of interest" description="Disordered" evidence="1">
    <location>
        <begin position="1769"/>
        <end position="1847"/>
    </location>
</feature>
<comment type="caution">
    <text evidence="3">The sequence shown here is derived from an EMBL/GenBank/DDBJ whole genome shotgun (WGS) entry which is preliminary data.</text>
</comment>
<feature type="compositionally biased region" description="Polar residues" evidence="1">
    <location>
        <begin position="1821"/>
        <end position="1847"/>
    </location>
</feature>
<dbReference type="GO" id="GO:0005975">
    <property type="term" value="P:carbohydrate metabolic process"/>
    <property type="evidence" value="ECO:0007669"/>
    <property type="project" value="InterPro"/>
</dbReference>
<feature type="compositionally biased region" description="Polar residues" evidence="1">
    <location>
        <begin position="7"/>
        <end position="18"/>
    </location>
</feature>
<reference evidence="3" key="1">
    <citation type="submission" date="2022-08" db="EMBL/GenBank/DDBJ databases">
        <title>Genomic Encyclopedia of Type Strains, Phase V (KMG-V): Genome sequencing to study the core and pangenomes of soil and plant-associated prokaryotes.</title>
        <authorList>
            <person name="Whitman W."/>
        </authorList>
    </citation>
    <scope>NUCLEOTIDE SEQUENCE</scope>
    <source>
        <strain evidence="3">SP3049</strain>
    </source>
</reference>
<feature type="region of interest" description="Disordered" evidence="1">
    <location>
        <begin position="1416"/>
        <end position="1438"/>
    </location>
</feature>
<evidence type="ECO:0000259" key="2">
    <source>
        <dbReference type="SMART" id="SM00495"/>
    </source>
</evidence>
<feature type="region of interest" description="Disordered" evidence="1">
    <location>
        <begin position="137"/>
        <end position="165"/>
    </location>
</feature>
<proteinExistence type="predicted"/>
<dbReference type="CDD" id="cd00146">
    <property type="entry name" value="PKD"/>
    <property type="match status" value="1"/>
</dbReference>
<protein>
    <recommendedName>
        <fullName evidence="2">Chitin-binding type-3 domain-containing protein</fullName>
    </recommendedName>
</protein>
<dbReference type="Gene3D" id="2.60.40.10">
    <property type="entry name" value="Immunoglobulins"/>
    <property type="match status" value="1"/>
</dbReference>
<feature type="domain" description="Chitin-binding type-3" evidence="2">
    <location>
        <begin position="917"/>
        <end position="964"/>
    </location>
</feature>
<dbReference type="InterPro" id="IPR003610">
    <property type="entry name" value="CBM5/12"/>
</dbReference>
<feature type="compositionally biased region" description="Polar residues" evidence="1">
    <location>
        <begin position="667"/>
        <end position="683"/>
    </location>
</feature>
<dbReference type="InterPro" id="IPR013783">
    <property type="entry name" value="Ig-like_fold"/>
</dbReference>
<sequence length="3210" mass="344977">MPLGPSRPSSNEGSFENNTRGDARKAGYAPEEGPTDFEDTTRNAYVSEYPFQIGTEAILSLSAYLEKEGDVSISVFFADASARLARYSASTSEWSYVPSPGSDQYIQISEDGGLTWNRYPITTPTSSDNAKSIRFQRSADQPEVDATSVTGGTGWNDTPSYPSPQVQRRNTLWATVGRVDTNNGNVVEEWSTPFPVIGVHSSHGVVAQYSGGSGNWSDDYDSLNHSQIRFSADHGGSWTSAFTFSNGSVKFQSGYRPPGYDKNKTDPGIAWTNSPTTDTLEENGTLWALRKNPSTDGPTWLEPVQVVTGSTPWQDRIVSKQNDSGKKKTFETRSDFLSLPLSNQELTYYWRLTGGLLESPIVGYHTFDRNREPEFDGNLTVEGQDLILRLTGDEDVRSYDIAVNIGGSEIPEPSSGEHFERQNFEYGLNLGPIEDGQTALVSVAAYISLGGVGGLERYTDGDTGTRKTFVLENDGDGYVMQGRFSSAKDGPISSQASGGDSFVQISNNGGVRWSKSLDTAGFANTGIQENIYFQRGLGAPEIDTYGTGGPGPDWSNTPPSGSLTLWMTRGPVDENGDLQPWGRWTTPVVFLSEVAGRTMPPDKAIAQFSDQPDGPWYDKYSNTTVGDNAGYVRVSWDDGATWQVSDMDTPDDNPINPVVKQNVVNRFQRSSSEPSVNNGSYSKPGTGWTDFPSTSSSEDLWMISGLADLDKNELIDPWSDPIRLVEPATRPSFIEFGETASGPWNSIYESAGETANTFDPADGYFHISRDNTATWTQSRPLSEAYFKKQTAEPSSTTDPSADGWDETPPEGYPNTEVNLWITMKDGVSWTDPEKVKQDVSPKGPQETEVYIQYSNDKTSWHDDIRESDKWMRQRIGNGLWRGPFRIKGESGDDGRYRNFLFKASRFPNDGPAIDSTIPDWDSSVSYAEGDRVFYDGDGTYEYWVAQSAHSGTAPSTSASQWGNVSENTFDADSGWVDGPFGALQNGDSEEIYVWSINADFEPDPSSTTDTRLEKWDGPGRFNGIDAQDYYIKPENGRSIKNSNPDASLPFQVVEIQGGEQDVIADSGTGPELYWKDPSVDYSSVSRDYDLIDTITGISSTREPAFGASEIEGNLTLFLRAGSAESDASYDTINMFDVTDGLSGIYIETPSGVLMTHYAAREIDAVSPSSLSFTARFTDTQGTQHSKDVAFTGSEDSNGDFIVDVSIGSVLNDAAISEVRVKENGTVASASSGNTATGSVTNPGEIIVEVEGKDPNTGDVVTSSEQLQTSVDEGQYSIRVLDGKSIEQSSDGVMDFEAWRSDGDGTRQVSLSNTEFQMVLRPNEANSVSLTDPVEVSQSDLDSTTNTLQLQDGSGTALDSVSLTKVNQITPSLQYEIDQKSNLKGNGKEWGHLKFFIEGDPAQTVDTVGVRKAVAQNLEEEDRNKPETQFDDISGNSSPYTQKVELKKKHNSFIEIKITFTSDRDPIRKAFTFDHDLRPEANYEVPKARSQTYGGSISIGFRTLASKELIYEVSARGDADVGGYKIVFIHDKGGTNQRKFETHVEGSQLDTLVPHDQWSDNNSVGDGVEDSGFYIDQQRILQTIQNEAYLDTYEADIEVTAYSGWDPNGGPTGNGGVTGRKDENAFSKKVGVQQGAVGRFRPELTTVNLSPVTKGTNNDEVSIYVDVNSDADGYTLKWEVYDDTDTLINEKYLDGSSEFDGIPIEGSTIAPGEKQFYIDKVPEESDSNGPGRGLVKVVPIGYQGQVAEAGEETVISLAPKTQPGTRFSIVGGSGSETTVSSDTTSAGTLNVSSDSDGAGGQTYNVNAPQSIGPNASPDFSGLSLNSGSTTANEITDDTSLTDGSATSLPTENAVKSYVDNNTSQYTDSDAVDAIESTRINSLRLENQEFDSTSADESQGVFVFDKSAGLAYFNDATNAPGGDLSGTDATKWHRVLDTNVLDTGSELTLSRNGTEGQVGLSIDQGDGSELNADKLDGYEGSDLAARGENEIITGRWKFRDNVETGAAAGAFIEFEDATPTRTGFVGDGSSKDSDIYVGSDSGGVRLWAQGATQLYADPDGVGVNTTEPQSAFETEGRILQSDGSVPTVDGGGIQSVESFPRLVLDDPTEATDSKVWELVGGLDGNRGNLAIRAVDDTFSNATRAIEFIRNGYSMKQVNIPSARVGIGTNTPESGNLLDAHSSGFSQVTLSSDRGSSEGTNIGAYAWHDSNGDRRGVIHGRTSGMVRIGNQVDGSILNVTADRRVGVLTESPNVQFEATKGIATAGGKGIALQGTNDVDVQDYGVVLNAMGTSGAIYIDESKLDAFDITRFHNSGSNYRSVLKADPGADAITGDSFTAKTFGWQITKEGEADFRRIYTDELVAKSFVTDVTQALAGSDFLTKSVATLALDYTIPSPGNTSAMRVNDLPGQKGVKVFESGDWVRFRVVDKSSGGLSVLDVWGTVAYLNDVGDGTQRWDFTRQDSNTAANGKTVGKDAAVLDYGGGGTDDTGSIRRTVEGNNAPLGAIETWSGDPMSGSNYTTHLAYGNLSGVSSSNPNINPSGWGLYTENGYFEGEIAATTGEITDHITINNNTRIGTDAFGSQAFPGSGTTSWVGTDSGGNQATIGVSTPNHAAYFWGDAPNYAYMRARSNSSKNEFMAGLYGGFWETRLIVGGDDILHANRDGNGKVELSSFTVGPERITNGNVHIGNSVGNPWINDNAVVMGYYNDGSMPFMGIRRDSNNFIGLNADSGNYDMLVRSNGDDVFRVEGGTTTIAGWTVSGNELTTYYGSGDIQLGGEANGIWDSNSNEGMYITGWSGGNASQIGIVGPNGGWTGFWNDAPGNQYMKTESPDGNTYFQAGEAGGKWVVNAEIDNGNGVRTEMGETYASGAIGFRVVDISNTSKQIRMIDRSGNLEFLAYESSDDFVSIGEGYPRRSGDPYGGSVSGMGITVVANGNVVFETDTSGAYVDNLEVRSNATVRGDAIVEDELFAQDIEFTGQIRTSNYEITLNAGYGLSMLASQSVGEKNALSWFQDDGSGSPVTQSYIQGSGKGLDLKSEGEVKMMGEDFIFTPDPNLDTSSGAPRFKVSGMKMILEGLKKQVYANNDWEIYRTDNGYLKINVPQTSSGPTADLRTGQIGGLEVTLDAGGSYGGSSGIEYKFDYTDNGSYDTSWSTNPESTTTYNSYQSYTARVKVKDSDGKTDTDTVSFTLSDSSDGGSGGSGGSSGGDSTIAF</sequence>
<feature type="region of interest" description="Disordered" evidence="1">
    <location>
        <begin position="667"/>
        <end position="689"/>
    </location>
</feature>